<evidence type="ECO:0000313" key="4">
    <source>
        <dbReference type="EMBL" id="CKS31872.1"/>
    </source>
</evidence>
<evidence type="ECO:0000313" key="34">
    <source>
        <dbReference type="Proteomes" id="UP000671119"/>
    </source>
</evidence>
<dbReference type="Proteomes" id="UP000039021">
    <property type="component" value="Unassembled WGS sequence"/>
</dbReference>
<dbReference type="Proteomes" id="UP000256381">
    <property type="component" value="Unassembled WGS sequence"/>
</dbReference>
<dbReference type="EMBL" id="CSAJ01000306">
    <property type="protein sequence ID" value="COW34089.1"/>
    <property type="molecule type" value="Genomic_DNA"/>
</dbReference>
<dbReference type="EMBL" id="QTBD01000163">
    <property type="protein sequence ID" value="REQ50813.1"/>
    <property type="molecule type" value="Genomic_DNA"/>
</dbReference>
<dbReference type="Proteomes" id="UP000189452">
    <property type="component" value="Chromosome"/>
</dbReference>
<evidence type="ECO:0000313" key="17">
    <source>
        <dbReference type="EMBL" id="VCU50946.1"/>
    </source>
</evidence>
<evidence type="ECO:0000313" key="14">
    <source>
        <dbReference type="EMBL" id="MBP0685119.1"/>
    </source>
</evidence>
<evidence type="ECO:0000313" key="19">
    <source>
        <dbReference type="Proteomes" id="UP000039021"/>
    </source>
</evidence>
<evidence type="ECO:0000313" key="28">
    <source>
        <dbReference type="Proteomes" id="UP000049023"/>
    </source>
</evidence>
<evidence type="ECO:0000313" key="32">
    <source>
        <dbReference type="Proteomes" id="UP000256381"/>
    </source>
</evidence>
<reference evidence="13 29" key="2">
    <citation type="submission" date="2015-03" db="EMBL/GenBank/DDBJ databases">
        <authorList>
            <consortium name="Pathogen Informatics"/>
            <person name="Murphy D."/>
        </authorList>
    </citation>
    <scope>NUCLEOTIDE SEQUENCE</scope>
    <source>
        <strain evidence="7 29">0268S</strain>
        <strain evidence="13">N09902308</strain>
    </source>
</reference>
<evidence type="ECO:0000313" key="9">
    <source>
        <dbReference type="EMBL" id="COV89243.1"/>
    </source>
</evidence>
<dbReference type="EMBL" id="CFOE01000337">
    <property type="protein sequence ID" value="CFE40439.1"/>
    <property type="molecule type" value="Genomic_DNA"/>
</dbReference>
<dbReference type="Proteomes" id="UP000038802">
    <property type="component" value="Unassembled WGS sequence"/>
</dbReference>
<dbReference type="EMBL" id="CSAE01000767">
    <property type="protein sequence ID" value="COW88837.1"/>
    <property type="molecule type" value="Genomic_DNA"/>
</dbReference>
<gene>
    <name evidence="15" type="ORF">A4S10_02790</name>
    <name evidence="17" type="ORF">DKC2_2803</name>
    <name evidence="16" type="ORF">DSJ38_13970</name>
    <name evidence="3" type="ORF">ERS007657_01095</name>
    <name evidence="8" type="ORF">ERS007661_01218</name>
    <name evidence="9" type="ORF">ERS007679_02656</name>
    <name evidence="1" type="ORF">ERS007681_02511</name>
    <name evidence="2" type="ORF">ERS007688_01900</name>
    <name evidence="12" type="ORF">ERS007703_04397</name>
    <name evidence="10" type="ORF">ERS007720_02402</name>
    <name evidence="13" type="ORF">ERS007739_04742</name>
    <name evidence="11" type="ORF">ERS007741_02753</name>
    <name evidence="5" type="ORF">ERS027646_02091</name>
    <name evidence="4" type="ORF">ERS027659_02934</name>
    <name evidence="6" type="ORF">ERS027661_04486</name>
    <name evidence="7" type="ORF">ERS094118_03780</name>
    <name evidence="14" type="ORF">J8J21_18830</name>
</gene>
<evidence type="ECO:0000313" key="16">
    <source>
        <dbReference type="EMBL" id="REQ50813.1"/>
    </source>
</evidence>
<evidence type="ECO:0000313" key="21">
    <source>
        <dbReference type="Proteomes" id="UP000044938"/>
    </source>
</evidence>
<accession>A0A045K0U2</accession>
<dbReference type="Proteomes" id="UP000039217">
    <property type="component" value="Unassembled WGS sequence"/>
</dbReference>
<dbReference type="Proteomes" id="UP000300237">
    <property type="component" value="Chromosome"/>
</dbReference>
<dbReference type="AlphaFoldDB" id="A0A045K0U2"/>
<dbReference type="EMBL" id="LR027516">
    <property type="protein sequence ID" value="VCU50946.1"/>
    <property type="molecule type" value="Genomic_DNA"/>
</dbReference>
<evidence type="ECO:0000313" key="13">
    <source>
        <dbReference type="EMBL" id="CPA64984.1"/>
    </source>
</evidence>
<evidence type="ECO:0000313" key="11">
    <source>
        <dbReference type="EMBL" id="COW58573.1"/>
    </source>
</evidence>
<dbReference type="EMBL" id="CGCX01000306">
    <property type="protein sequence ID" value="CFR72368.1"/>
    <property type="molecule type" value="Genomic_DNA"/>
</dbReference>
<reference evidence="14 34" key="9">
    <citation type="submission" date="2021-03" db="EMBL/GenBank/DDBJ databases">
        <title>Whole Genome Sequencing of Mycobacterium tuberculosis clinical isolates from Arunachal Pradesh, India.</title>
        <authorList>
            <person name="Singh S."/>
            <person name="Mudliar S.R."/>
            <person name="Kulsum U."/>
            <person name="Rufai S.B."/>
            <person name="Singh P.K."/>
            <person name="Umpo M."/>
            <person name="Nyori M."/>
        </authorList>
    </citation>
    <scope>NUCLEOTIDE SEQUENCE [LARGE SCALE GENOMIC DNA]</scope>
    <source>
        <strain evidence="14 34">OMICS/BPL/0142/20/SP</strain>
    </source>
</reference>
<evidence type="ECO:0000313" key="7">
    <source>
        <dbReference type="EMBL" id="CLW98916.1"/>
    </source>
</evidence>
<dbReference type="EMBL" id="CQQC01000315">
    <property type="protein sequence ID" value="CNU81718.1"/>
    <property type="molecule type" value="Genomic_DNA"/>
</dbReference>
<reference evidence="18 19" key="3">
    <citation type="submission" date="2015-03" db="EMBL/GenBank/DDBJ databases">
        <authorList>
            <consortium name="Pathogen Informatics"/>
        </authorList>
    </citation>
    <scope>NUCLEOTIDE SEQUENCE [LARGE SCALE GENOMIC DNA]</scope>
    <source>
        <strain evidence="5 27">Bir 172</strain>
        <strain evidence="4 30">Bir 185</strain>
        <strain evidence="6 28">Bir 187</strain>
        <strain evidence="3 23">C09601061</strain>
        <strain evidence="8 20">D00501624</strain>
        <strain evidence="9 22">G09801536</strain>
        <strain evidence="1 25">G09901357</strain>
        <strain evidence="2 24">H09601792</strain>
        <strain evidence="18">K00500041</strain>
        <strain evidence="10 21">M09401471</strain>
        <strain evidence="19">N09902308</strain>
        <strain evidence="11 26">P00601463</strain>
    </source>
</reference>
<evidence type="ECO:0000313" key="31">
    <source>
        <dbReference type="Proteomes" id="UP000189452"/>
    </source>
</evidence>
<evidence type="ECO:0000313" key="3">
    <source>
        <dbReference type="EMBL" id="CFR72368.1"/>
    </source>
</evidence>
<evidence type="ECO:0000313" key="1">
    <source>
        <dbReference type="EMBL" id="CFE40439.1"/>
    </source>
</evidence>
<evidence type="ECO:0000313" key="12">
    <source>
        <dbReference type="EMBL" id="COW88837.1"/>
    </source>
</evidence>
<reference evidence="15 31" key="4">
    <citation type="submission" date="2016-04" db="EMBL/GenBank/DDBJ databases">
        <authorList>
            <person name="Bigi M."/>
            <person name="Bigi F."/>
            <person name="Soria M.A."/>
        </authorList>
    </citation>
    <scope>NUCLEOTIDE SEQUENCE [LARGE SCALE GENOMIC DNA]</scope>
    <source>
        <strain evidence="15 31">6548</strain>
    </source>
</reference>
<dbReference type="EMBL" id="CSBK01003159">
    <property type="protein sequence ID" value="CPA64984.1"/>
    <property type="molecule type" value="Genomic_DNA"/>
</dbReference>
<dbReference type="Proteomes" id="UP000046947">
    <property type="component" value="Unassembled WGS sequence"/>
</dbReference>
<dbReference type="Proteomes" id="UP000050164">
    <property type="component" value="Unassembled WGS sequence"/>
</dbReference>
<evidence type="ECO:0000313" key="29">
    <source>
        <dbReference type="Proteomes" id="UP000050139"/>
    </source>
</evidence>
<dbReference type="Proteomes" id="UP000046680">
    <property type="component" value="Unassembled WGS sequence"/>
</dbReference>
<reference evidence="17 33" key="8">
    <citation type="submission" date="2018-08" db="EMBL/GenBank/DDBJ databases">
        <authorList>
            <person name="Fokvardsen B D."/>
            <person name="Norman A."/>
        </authorList>
    </citation>
    <scope>NUCLEOTIDE SEQUENCE [LARGE SCALE GENOMIC DNA]</scope>
    <source>
        <strain evidence="17 33">DKC2</strain>
    </source>
</reference>
<dbReference type="EMBL" id="COPH01000039">
    <property type="protein sequence ID" value="CLW98916.1"/>
    <property type="molecule type" value="Genomic_DNA"/>
</dbReference>
<dbReference type="Proteomes" id="UP000048948">
    <property type="component" value="Unassembled WGS sequence"/>
</dbReference>
<proteinExistence type="predicted"/>
<evidence type="ECO:0000313" key="23">
    <source>
        <dbReference type="Proteomes" id="UP000046680"/>
    </source>
</evidence>
<evidence type="ECO:0000313" key="18">
    <source>
        <dbReference type="Proteomes" id="UP000038802"/>
    </source>
</evidence>
<dbReference type="Proteomes" id="UP000050139">
    <property type="component" value="Unassembled WGS sequence"/>
</dbReference>
<reference evidence="16" key="7">
    <citation type="submission" date="2018-07" db="EMBL/GenBank/DDBJ databases">
        <authorList>
            <person name="Shah S."/>
            <person name="Brown T."/>
            <person name="Auld S."/>
            <person name="Bratton K."/>
            <person name="Narechania A."/>
            <person name="Mathema B."/>
            <person name="Gandhi N."/>
        </authorList>
    </citation>
    <scope>NUCLEOTIDE SEQUENCE</scope>
    <source>
        <strain evidence="16">32301_S10</strain>
    </source>
</reference>
<dbReference type="RefSeq" id="WP_003413717.1">
    <property type="nucleotide sequence ID" value="NZ_AP017901.1"/>
</dbReference>
<evidence type="ECO:0000313" key="33">
    <source>
        <dbReference type="Proteomes" id="UP000300237"/>
    </source>
</evidence>
<dbReference type="EMBL" id="JAGIZI010000039">
    <property type="protein sequence ID" value="MBP0685119.1"/>
    <property type="molecule type" value="Genomic_DNA"/>
</dbReference>
<protein>
    <recommendedName>
        <fullName evidence="35">Toxin</fullName>
    </recommendedName>
</protein>
<dbReference type="Proteomes" id="UP000048600">
    <property type="component" value="Unassembled WGS sequence"/>
</dbReference>
<evidence type="ECO:0008006" key="35">
    <source>
        <dbReference type="Google" id="ProtNLM"/>
    </source>
</evidence>
<evidence type="ECO:0000313" key="20">
    <source>
        <dbReference type="Proteomes" id="UP000039217"/>
    </source>
</evidence>
<dbReference type="OMA" id="RDSARKW"/>
<dbReference type="EMBL" id="CNGE01000358">
    <property type="protein sequence ID" value="CKS56757.1"/>
    <property type="molecule type" value="Genomic_DNA"/>
</dbReference>
<evidence type="ECO:0000313" key="27">
    <source>
        <dbReference type="Proteomes" id="UP000048948"/>
    </source>
</evidence>
<evidence type="ECO:0000313" key="24">
    <source>
        <dbReference type="Proteomes" id="UP000046947"/>
    </source>
</evidence>
<evidence type="ECO:0000313" key="15">
    <source>
        <dbReference type="EMBL" id="OMH60606.1"/>
    </source>
</evidence>
<evidence type="ECO:0000313" key="6">
    <source>
        <dbReference type="EMBL" id="CKT53285.1"/>
    </source>
</evidence>
<dbReference type="EMBL" id="CHKL01000346">
    <property type="protein sequence ID" value="COW58573.1"/>
    <property type="molecule type" value="Genomic_DNA"/>
</dbReference>
<dbReference type="PATRIC" id="fig|1773.206.peg.442"/>
<evidence type="ECO:0000313" key="25">
    <source>
        <dbReference type="Proteomes" id="UP000048289"/>
    </source>
</evidence>
<evidence type="ECO:0000313" key="5">
    <source>
        <dbReference type="EMBL" id="CKS56757.1"/>
    </source>
</evidence>
<dbReference type="EMBL" id="CNFT01000777">
    <property type="protein sequence ID" value="CKS31872.1"/>
    <property type="molecule type" value="Genomic_DNA"/>
</dbReference>
<evidence type="ECO:0000313" key="8">
    <source>
        <dbReference type="EMBL" id="CNU81718.1"/>
    </source>
</evidence>
<reference evidence="12" key="1">
    <citation type="submission" date="2015-03" db="EMBL/GenBank/DDBJ databases">
        <authorList>
            <person name="Murphy D."/>
        </authorList>
    </citation>
    <scope>NUCLEOTIDE SEQUENCE [LARGE SCALE GENOMIC DNA]</scope>
    <source>
        <strain evidence="12">K00500041</strain>
    </source>
</reference>
<organism evidence="13 19">
    <name type="scientific">Mycobacterium tuberculosis</name>
    <dbReference type="NCBI Taxonomy" id="1773"/>
    <lineage>
        <taxon>Bacteria</taxon>
        <taxon>Bacillati</taxon>
        <taxon>Actinomycetota</taxon>
        <taxon>Actinomycetes</taxon>
        <taxon>Mycobacteriales</taxon>
        <taxon>Mycobacteriaceae</taxon>
        <taxon>Mycobacterium</taxon>
        <taxon>Mycobacterium tuberculosis complex</taxon>
    </lineage>
</organism>
<dbReference type="EMBL" id="CSAD01000386">
    <property type="protein sequence ID" value="COV89243.1"/>
    <property type="molecule type" value="Genomic_DNA"/>
</dbReference>
<dbReference type="EMBL" id="CNFU01001553">
    <property type="protein sequence ID" value="CKT53285.1"/>
    <property type="molecule type" value="Genomic_DNA"/>
</dbReference>
<evidence type="ECO:0000313" key="26">
    <source>
        <dbReference type="Proteomes" id="UP000048600"/>
    </source>
</evidence>
<reference evidence="16 32" key="5">
    <citation type="journal article" date="2017" name="N. Engl. J. Med.">
        <title>Transmission of Extensively Drug-Resistant Tuberculosis in South Africa.</title>
        <authorList>
            <person name="Shah N.S."/>
            <person name="Auld S.C."/>
            <person name="Brust J.C."/>
            <person name="Mathema B."/>
            <person name="Ismail N."/>
            <person name="Moodley P."/>
            <person name="Mlisana K."/>
            <person name="Allana S."/>
            <person name="Campbell A."/>
            <person name="Mthiyane T."/>
            <person name="Morris N."/>
            <person name="Mpangase P."/>
            <person name="van der Meulen H."/>
            <person name="Omar S.V."/>
            <person name="Brown T.S."/>
            <person name="Narechania A."/>
            <person name="Shaskina E."/>
            <person name="Kapwata T."/>
            <person name="Kreiswirth B."/>
            <person name="Gandhi N.R."/>
        </authorList>
    </citation>
    <scope>NUCLEOTIDE SEQUENCE [LARGE SCALE GENOMIC DNA]</scope>
    <source>
        <strain evidence="16 32">32301_S10</strain>
    </source>
</reference>
<dbReference type="EMBL" id="LWDQ01000001">
    <property type="protein sequence ID" value="OMH60606.1"/>
    <property type="molecule type" value="Genomic_DNA"/>
</dbReference>
<name>A0A045K0U2_MYCTX</name>
<evidence type="ECO:0000313" key="2">
    <source>
        <dbReference type="EMBL" id="CFE51323.1"/>
    </source>
</evidence>
<reference evidence="15 31" key="6">
    <citation type="submission" date="2017-02" db="EMBL/GenBank/DDBJ databases">
        <title>Protein polymorphisms may explain contrasting epidemiological fitness of two variants of a multidrug-resistant Mycobacterium tuberculosis strain.</title>
        <authorList>
            <person name="Bigi M.M."/>
            <person name="Lopez B."/>
            <person name="Blanco F.C."/>
            <person name="Sasiain M.C."/>
            <person name="De La Barrera S."/>
            <person name="Ritacco V."/>
            <person name="Bigi F."/>
            <person name="Soria M.A."/>
        </authorList>
    </citation>
    <scope>NUCLEOTIDE SEQUENCE [LARGE SCALE GENOMIC DNA]</scope>
    <source>
        <strain evidence="15 31">6548</strain>
    </source>
</reference>
<dbReference type="Proteomes" id="UP000044938">
    <property type="component" value="Unassembled WGS sequence"/>
</dbReference>
<sequence>MEVRASARKHGINDDAMLHAYRNALRYVELEYHGEVQLLVIGPDQTGRLLELVIPADEPPRIIHANVLRPKFYDYLR</sequence>
<dbReference type="STRING" id="115862.BBG46_13895"/>
<dbReference type="Proteomes" id="UP000671119">
    <property type="component" value="Unassembled WGS sequence"/>
</dbReference>
<dbReference type="Proteomes" id="UP000045842">
    <property type="component" value="Unassembled WGS sequence"/>
</dbReference>
<dbReference type="Proteomes" id="UP000049023">
    <property type="component" value="Unassembled WGS sequence"/>
</dbReference>
<evidence type="ECO:0000313" key="30">
    <source>
        <dbReference type="Proteomes" id="UP000050164"/>
    </source>
</evidence>
<dbReference type="Proteomes" id="UP000048289">
    <property type="component" value="Unassembled WGS sequence"/>
</dbReference>
<dbReference type="EMBL" id="CFOH01000274">
    <property type="protein sequence ID" value="CFE51323.1"/>
    <property type="molecule type" value="Genomic_DNA"/>
</dbReference>
<evidence type="ECO:0000313" key="10">
    <source>
        <dbReference type="EMBL" id="COW34089.1"/>
    </source>
</evidence>
<evidence type="ECO:0000313" key="22">
    <source>
        <dbReference type="Proteomes" id="UP000045842"/>
    </source>
</evidence>